<keyword evidence="2" id="KW-0805">Transcription regulation</keyword>
<dbReference type="Gene3D" id="3.40.190.10">
    <property type="entry name" value="Periplasmic binding protein-like II"/>
    <property type="match status" value="2"/>
</dbReference>
<organism evidence="6 7">
    <name type="scientific">Thalassococcus lentus</name>
    <dbReference type="NCBI Taxonomy" id="1210524"/>
    <lineage>
        <taxon>Bacteria</taxon>
        <taxon>Pseudomonadati</taxon>
        <taxon>Pseudomonadota</taxon>
        <taxon>Alphaproteobacteria</taxon>
        <taxon>Rhodobacterales</taxon>
        <taxon>Roseobacteraceae</taxon>
        <taxon>Thalassococcus</taxon>
    </lineage>
</organism>
<dbReference type="InterPro" id="IPR005119">
    <property type="entry name" value="LysR_subst-bd"/>
</dbReference>
<proteinExistence type="inferred from homology"/>
<dbReference type="PROSITE" id="PS50931">
    <property type="entry name" value="HTH_LYSR"/>
    <property type="match status" value="1"/>
</dbReference>
<dbReference type="CDD" id="cd05466">
    <property type="entry name" value="PBP2_LTTR_substrate"/>
    <property type="match status" value="1"/>
</dbReference>
<evidence type="ECO:0000256" key="4">
    <source>
        <dbReference type="ARBA" id="ARBA00023163"/>
    </source>
</evidence>
<evidence type="ECO:0000256" key="3">
    <source>
        <dbReference type="ARBA" id="ARBA00023125"/>
    </source>
</evidence>
<evidence type="ECO:0000259" key="5">
    <source>
        <dbReference type="PROSITE" id="PS50931"/>
    </source>
</evidence>
<dbReference type="InterPro" id="IPR036388">
    <property type="entry name" value="WH-like_DNA-bd_sf"/>
</dbReference>
<dbReference type="Pfam" id="PF03466">
    <property type="entry name" value="LysR_substrate"/>
    <property type="match status" value="1"/>
</dbReference>
<dbReference type="PANTHER" id="PTHR30126:SF77">
    <property type="entry name" value="TRANSCRIPTIONAL REGULATORY PROTEIN"/>
    <property type="match status" value="1"/>
</dbReference>
<dbReference type="InterPro" id="IPR000847">
    <property type="entry name" value="LysR_HTH_N"/>
</dbReference>
<accession>A0ABT4XSI6</accession>
<keyword evidence="7" id="KW-1185">Reference proteome</keyword>
<dbReference type="SUPFAM" id="SSF53850">
    <property type="entry name" value="Periplasmic binding protein-like II"/>
    <property type="match status" value="1"/>
</dbReference>
<sequence length="292" mass="32444">MTFDQIRTFLWVARLGGFRKASERLHLSQPAVSTRIANLEADLRVTLFERGPGDLVLTKDGMLLLSYAEQLLFVEEEIKQRVANPAETEGLFRVGASETVAQAWLPAFLKAFSDQYPRVNVDLTVDISLNLRAALLDRRLDLAFLMGPVSEYSVTNIELPHFALHWYRAASNPQTDLSKIPVISYSSKTRPYRELMSELSRSVGPKARVFASASLSASLKMIASGIAVGPYPRALANDLLEAGQIVEFDPGFVPQPLEFTASYIAEPRSFLVENSAKIARDVAMNWDSSHPK</sequence>
<dbReference type="PRINTS" id="PR00039">
    <property type="entry name" value="HTHLYSR"/>
</dbReference>
<dbReference type="RefSeq" id="WP_271432286.1">
    <property type="nucleotide sequence ID" value="NZ_JAQIOY010000003.1"/>
</dbReference>
<dbReference type="Gene3D" id="1.10.10.10">
    <property type="entry name" value="Winged helix-like DNA-binding domain superfamily/Winged helix DNA-binding domain"/>
    <property type="match status" value="1"/>
</dbReference>
<keyword evidence="4" id="KW-0804">Transcription</keyword>
<evidence type="ECO:0000256" key="2">
    <source>
        <dbReference type="ARBA" id="ARBA00023015"/>
    </source>
</evidence>
<evidence type="ECO:0000256" key="1">
    <source>
        <dbReference type="ARBA" id="ARBA00009437"/>
    </source>
</evidence>
<dbReference type="InterPro" id="IPR036390">
    <property type="entry name" value="WH_DNA-bd_sf"/>
</dbReference>
<dbReference type="Proteomes" id="UP001210720">
    <property type="component" value="Unassembled WGS sequence"/>
</dbReference>
<reference evidence="6 7" key="1">
    <citation type="submission" date="2023-01" db="EMBL/GenBank/DDBJ databases">
        <title>Thalassococcus onchidii sp. nov., isolated from a marine invertebrate from the South China Sea.</title>
        <authorList>
            <person name="Xu S."/>
            <person name="Liu Z."/>
            <person name="Xu Y."/>
        </authorList>
    </citation>
    <scope>NUCLEOTIDE SEQUENCE [LARGE SCALE GENOMIC DNA]</scope>
    <source>
        <strain evidence="6 7">KCTC 32084</strain>
    </source>
</reference>
<dbReference type="PANTHER" id="PTHR30126">
    <property type="entry name" value="HTH-TYPE TRANSCRIPTIONAL REGULATOR"/>
    <property type="match status" value="1"/>
</dbReference>
<protein>
    <submittedName>
        <fullName evidence="6">LysR family transcriptional regulator</fullName>
    </submittedName>
</protein>
<gene>
    <name evidence="6" type="ORF">PFY00_09315</name>
</gene>
<dbReference type="EMBL" id="JAQIOY010000003">
    <property type="protein sequence ID" value="MDA7424924.1"/>
    <property type="molecule type" value="Genomic_DNA"/>
</dbReference>
<name>A0ABT4XSI6_9RHOB</name>
<dbReference type="SUPFAM" id="SSF46785">
    <property type="entry name" value="Winged helix' DNA-binding domain"/>
    <property type="match status" value="1"/>
</dbReference>
<dbReference type="Pfam" id="PF00126">
    <property type="entry name" value="HTH_1"/>
    <property type="match status" value="1"/>
</dbReference>
<comment type="caution">
    <text evidence="6">The sequence shown here is derived from an EMBL/GenBank/DDBJ whole genome shotgun (WGS) entry which is preliminary data.</text>
</comment>
<comment type="similarity">
    <text evidence="1">Belongs to the LysR transcriptional regulatory family.</text>
</comment>
<keyword evidence="3" id="KW-0238">DNA-binding</keyword>
<evidence type="ECO:0000313" key="7">
    <source>
        <dbReference type="Proteomes" id="UP001210720"/>
    </source>
</evidence>
<feature type="domain" description="HTH lysR-type" evidence="5">
    <location>
        <begin position="1"/>
        <end position="58"/>
    </location>
</feature>
<evidence type="ECO:0000313" key="6">
    <source>
        <dbReference type="EMBL" id="MDA7424924.1"/>
    </source>
</evidence>